<dbReference type="InterPro" id="IPR035287">
    <property type="entry name" value="DUF5362"/>
</dbReference>
<evidence type="ECO:0000256" key="2">
    <source>
        <dbReference type="ARBA" id="ARBA00022692"/>
    </source>
</evidence>
<feature type="transmembrane region" description="Helical" evidence="5">
    <location>
        <begin position="31"/>
        <end position="55"/>
    </location>
</feature>
<gene>
    <name evidence="6" type="ORF">ACFO5O_05840</name>
</gene>
<accession>A0ABV9N0P8</accession>
<dbReference type="Proteomes" id="UP001595953">
    <property type="component" value="Unassembled WGS sequence"/>
</dbReference>
<evidence type="ECO:0000313" key="6">
    <source>
        <dbReference type="EMBL" id="MFC4721831.1"/>
    </source>
</evidence>
<sequence>MEENASAFDVFELNMSNDVLGFLKETSTWTYFLSILGFIGIGLMVIFGLLFSTILGSMTDANPYEQVGFNTGYLGLIYVAMALLYFFPVYYLYNFSRKMKTALRMKNNDDFSAAFSNLKSHYKFVGILTIVIISLYVLLFFFALIGASAF</sequence>
<dbReference type="InterPro" id="IPR036640">
    <property type="entry name" value="ABC1_TM_sf"/>
</dbReference>
<keyword evidence="2 5" id="KW-0812">Transmembrane</keyword>
<dbReference type="Pfam" id="PF17319">
    <property type="entry name" value="DUF5362"/>
    <property type="match status" value="1"/>
</dbReference>
<proteinExistence type="predicted"/>
<comment type="caution">
    <text evidence="6">The sequence shown here is derived from an EMBL/GenBank/DDBJ whole genome shotgun (WGS) entry which is preliminary data.</text>
</comment>
<reference evidence="7" key="1">
    <citation type="journal article" date="2019" name="Int. J. Syst. Evol. Microbiol.">
        <title>The Global Catalogue of Microorganisms (GCM) 10K type strain sequencing project: providing services to taxonomists for standard genome sequencing and annotation.</title>
        <authorList>
            <consortium name="The Broad Institute Genomics Platform"/>
            <consortium name="The Broad Institute Genome Sequencing Center for Infectious Disease"/>
            <person name="Wu L."/>
            <person name="Ma J."/>
        </authorList>
    </citation>
    <scope>NUCLEOTIDE SEQUENCE [LARGE SCALE GENOMIC DNA]</scope>
    <source>
        <strain evidence="7">CCUG 63682</strain>
    </source>
</reference>
<evidence type="ECO:0000256" key="1">
    <source>
        <dbReference type="ARBA" id="ARBA00004651"/>
    </source>
</evidence>
<keyword evidence="7" id="KW-1185">Reference proteome</keyword>
<dbReference type="RefSeq" id="WP_387961816.1">
    <property type="nucleotide sequence ID" value="NZ_JBHSGP010000008.1"/>
</dbReference>
<evidence type="ECO:0000256" key="4">
    <source>
        <dbReference type="ARBA" id="ARBA00023136"/>
    </source>
</evidence>
<evidence type="ECO:0000256" key="5">
    <source>
        <dbReference type="SAM" id="Phobius"/>
    </source>
</evidence>
<protein>
    <submittedName>
        <fullName evidence="6">DUF5362 family protein</fullName>
    </submittedName>
</protein>
<dbReference type="EMBL" id="JBHSGP010000008">
    <property type="protein sequence ID" value="MFC4721831.1"/>
    <property type="molecule type" value="Genomic_DNA"/>
</dbReference>
<keyword evidence="4 5" id="KW-0472">Membrane</keyword>
<name>A0ABV9N0P8_9FLAO</name>
<keyword evidence="3 5" id="KW-1133">Transmembrane helix</keyword>
<dbReference type="Gene3D" id="1.20.1560.10">
    <property type="entry name" value="ABC transporter type 1, transmembrane domain"/>
    <property type="match status" value="1"/>
</dbReference>
<feature type="transmembrane region" description="Helical" evidence="5">
    <location>
        <begin position="75"/>
        <end position="93"/>
    </location>
</feature>
<evidence type="ECO:0000256" key="3">
    <source>
        <dbReference type="ARBA" id="ARBA00022989"/>
    </source>
</evidence>
<comment type="subcellular location">
    <subcellularLocation>
        <location evidence="1">Cell membrane</location>
        <topology evidence="1">Multi-pass membrane protein</topology>
    </subcellularLocation>
</comment>
<organism evidence="6 7">
    <name type="scientific">Geojedonia litorea</name>
    <dbReference type="NCBI Taxonomy" id="1268269"/>
    <lineage>
        <taxon>Bacteria</taxon>
        <taxon>Pseudomonadati</taxon>
        <taxon>Bacteroidota</taxon>
        <taxon>Flavobacteriia</taxon>
        <taxon>Flavobacteriales</taxon>
        <taxon>Flavobacteriaceae</taxon>
        <taxon>Geojedonia</taxon>
    </lineage>
</organism>
<feature type="transmembrane region" description="Helical" evidence="5">
    <location>
        <begin position="124"/>
        <end position="147"/>
    </location>
</feature>
<evidence type="ECO:0000313" key="7">
    <source>
        <dbReference type="Proteomes" id="UP001595953"/>
    </source>
</evidence>